<gene>
    <name evidence="1" type="ORF">BN2476_240140</name>
</gene>
<dbReference type="EMBL" id="CYGY02000024">
    <property type="protein sequence ID" value="SIT40402.1"/>
    <property type="molecule type" value="Genomic_DNA"/>
</dbReference>
<organism evidence="1 2">
    <name type="scientific">Paraburkholderia piptadeniae</name>
    <dbReference type="NCBI Taxonomy" id="1701573"/>
    <lineage>
        <taxon>Bacteria</taxon>
        <taxon>Pseudomonadati</taxon>
        <taxon>Pseudomonadota</taxon>
        <taxon>Betaproteobacteria</taxon>
        <taxon>Burkholderiales</taxon>
        <taxon>Burkholderiaceae</taxon>
        <taxon>Paraburkholderia</taxon>
    </lineage>
</organism>
<accession>A0A1N7RZ44</accession>
<comment type="caution">
    <text evidence="1">The sequence shown here is derived from an EMBL/GenBank/DDBJ whole genome shotgun (WGS) entry which is preliminary data.</text>
</comment>
<reference evidence="1" key="1">
    <citation type="submission" date="2016-12" db="EMBL/GenBank/DDBJ databases">
        <authorList>
            <person name="Moulin L."/>
        </authorList>
    </citation>
    <scope>NUCLEOTIDE SEQUENCE [LARGE SCALE GENOMIC DNA]</scope>
    <source>
        <strain evidence="1">STM 7183</strain>
    </source>
</reference>
<name>A0A1N7RZ44_9BURK</name>
<evidence type="ECO:0000313" key="1">
    <source>
        <dbReference type="EMBL" id="SIT40402.1"/>
    </source>
</evidence>
<keyword evidence="2" id="KW-1185">Reference proteome</keyword>
<sequence length="57" mass="5880">MPAVAILGGQNYAARVKGELTGFAADSLAQAASRTLASLPTQAALRRAPFAARRRAP</sequence>
<proteinExistence type="predicted"/>
<dbReference type="Proteomes" id="UP000195569">
    <property type="component" value="Unassembled WGS sequence"/>
</dbReference>
<evidence type="ECO:0000313" key="2">
    <source>
        <dbReference type="Proteomes" id="UP000195569"/>
    </source>
</evidence>
<protein>
    <submittedName>
        <fullName evidence="1">Uncharacterized protein</fullName>
    </submittedName>
</protein>
<dbReference type="AlphaFoldDB" id="A0A1N7RZ44"/>